<dbReference type="PANTHER" id="PTHR21646:SF24">
    <property type="entry name" value="UBIQUITIN CARBOXYL-TERMINAL HYDROLASE"/>
    <property type="match status" value="1"/>
</dbReference>
<feature type="domain" description="USP" evidence="9">
    <location>
        <begin position="257"/>
        <end position="583"/>
    </location>
</feature>
<dbReference type="Gene3D" id="3.90.70.10">
    <property type="entry name" value="Cysteine proteinases"/>
    <property type="match status" value="1"/>
</dbReference>
<dbReference type="SUPFAM" id="SSF143791">
    <property type="entry name" value="DUSP-like"/>
    <property type="match status" value="1"/>
</dbReference>
<accession>A0ABR2J0S9</accession>
<dbReference type="InterPro" id="IPR001394">
    <property type="entry name" value="Peptidase_C19_UCH"/>
</dbReference>
<keyword evidence="6" id="KW-0378">Hydrolase</keyword>
<name>A0ABR2J0S9_9EUKA</name>
<evidence type="ECO:0000256" key="2">
    <source>
        <dbReference type="ARBA" id="ARBA00009085"/>
    </source>
</evidence>
<keyword evidence="11" id="KW-1185">Reference proteome</keyword>
<gene>
    <name evidence="10" type="ORF">M9Y10_007234</name>
</gene>
<dbReference type="EC" id="3.4.19.12" evidence="3"/>
<reference evidence="10 11" key="1">
    <citation type="submission" date="2024-04" db="EMBL/GenBank/DDBJ databases">
        <title>Tritrichomonas musculus Genome.</title>
        <authorList>
            <person name="Alves-Ferreira E."/>
            <person name="Grigg M."/>
            <person name="Lorenzi H."/>
            <person name="Galac M."/>
        </authorList>
    </citation>
    <scope>NUCLEOTIDE SEQUENCE [LARGE SCALE GENOMIC DNA]</scope>
    <source>
        <strain evidence="10 11">EAF2021</strain>
    </source>
</reference>
<dbReference type="InterPro" id="IPR018200">
    <property type="entry name" value="USP_CS"/>
</dbReference>
<proteinExistence type="inferred from homology"/>
<dbReference type="Pfam" id="PF00443">
    <property type="entry name" value="UCH"/>
    <property type="match status" value="1"/>
</dbReference>
<organism evidence="10 11">
    <name type="scientific">Tritrichomonas musculus</name>
    <dbReference type="NCBI Taxonomy" id="1915356"/>
    <lineage>
        <taxon>Eukaryota</taxon>
        <taxon>Metamonada</taxon>
        <taxon>Parabasalia</taxon>
        <taxon>Tritrichomonadida</taxon>
        <taxon>Tritrichomonadidae</taxon>
        <taxon>Tritrichomonas</taxon>
    </lineage>
</organism>
<protein>
    <recommendedName>
        <fullName evidence="3">ubiquitinyl hydrolase 1</fullName>
        <ecNumber evidence="3">3.4.19.12</ecNumber>
    </recommendedName>
</protein>
<sequence>MILRMRKFQQNINGIKDIKAADMPKKVVLVNKQFHEDFINWLSFKKLKAPDNLDTEKLFTEIQVKNDLKRGVDYEIISYHLWNDIIKQFGSQPKIEGILIKSPKNGEETILIPQKNCFTYSIYYPKKVPSTDFYTISMMPIQYYSHPDWLVEDVKKQICMNYGLDPSLFSFSIHNKNGRINEKKRMGEIHGISKNDLDIRQNKLNCMNKDADQNFRSLKMHRNPSNNSKTKPEKSPIEKIHPNLNDHRKSSLMPQPVGLNNIGNTCFFNAAVQCLARVMPLTQFFLSDNFTSQINPSNVKSSRGAIAHAYRRFLESLCGGSSSTPRNPTDLRSIFVTFYSNFANHEQHDSQEFLCSLLDALHEDLNQSAFRGGRLRPIEITSESDSWDVHVSRNSSPIVDTFHGILYSSIICTSCKHIEKVREPFVFLSIEIPRKFGSIKLQTCLQNFSRRESLGWRNKWLCGSCKKMVSPMKEIGVEKCGKKALIIHMKRFSGKGLFSLKIDTNVDYPDVLEASSFTKSDNGKFRLIGAVFHIGGLGYGHYTAAAIDPNTNEWYNFNDSVATRIDRSEAHKKDAYMLFYQRIE</sequence>
<evidence type="ECO:0000256" key="3">
    <source>
        <dbReference type="ARBA" id="ARBA00012759"/>
    </source>
</evidence>
<evidence type="ECO:0000313" key="10">
    <source>
        <dbReference type="EMBL" id="KAK8871505.1"/>
    </source>
</evidence>
<comment type="similarity">
    <text evidence="2">Belongs to the peptidase C19 family.</text>
</comment>
<evidence type="ECO:0000256" key="4">
    <source>
        <dbReference type="ARBA" id="ARBA00022670"/>
    </source>
</evidence>
<keyword evidence="7" id="KW-0788">Thiol protease</keyword>
<dbReference type="InterPro" id="IPR028889">
    <property type="entry name" value="USP"/>
</dbReference>
<dbReference type="EMBL" id="JAPFFF010000013">
    <property type="protein sequence ID" value="KAK8871505.1"/>
    <property type="molecule type" value="Genomic_DNA"/>
</dbReference>
<evidence type="ECO:0000256" key="8">
    <source>
        <dbReference type="SAM" id="MobiDB-lite"/>
    </source>
</evidence>
<dbReference type="InterPro" id="IPR006615">
    <property type="entry name" value="Pept_C19_DUSP"/>
</dbReference>
<dbReference type="Pfam" id="PF06337">
    <property type="entry name" value="DUSP"/>
    <property type="match status" value="1"/>
</dbReference>
<evidence type="ECO:0000256" key="5">
    <source>
        <dbReference type="ARBA" id="ARBA00022786"/>
    </source>
</evidence>
<dbReference type="SUPFAM" id="SSF54001">
    <property type="entry name" value="Cysteine proteinases"/>
    <property type="match status" value="1"/>
</dbReference>
<feature type="region of interest" description="Disordered" evidence="8">
    <location>
        <begin position="219"/>
        <end position="238"/>
    </location>
</feature>
<evidence type="ECO:0000256" key="7">
    <source>
        <dbReference type="ARBA" id="ARBA00022807"/>
    </source>
</evidence>
<keyword evidence="5" id="KW-0833">Ubl conjugation pathway</keyword>
<dbReference type="InterPro" id="IPR050185">
    <property type="entry name" value="Ub_carboxyl-term_hydrolase"/>
</dbReference>
<evidence type="ECO:0000256" key="6">
    <source>
        <dbReference type="ARBA" id="ARBA00022801"/>
    </source>
</evidence>
<dbReference type="PANTHER" id="PTHR21646">
    <property type="entry name" value="UBIQUITIN CARBOXYL-TERMINAL HYDROLASE"/>
    <property type="match status" value="1"/>
</dbReference>
<dbReference type="InterPro" id="IPR035927">
    <property type="entry name" value="DUSP-like_sf"/>
</dbReference>
<dbReference type="PROSITE" id="PS00972">
    <property type="entry name" value="USP_1"/>
    <property type="match status" value="1"/>
</dbReference>
<comment type="catalytic activity">
    <reaction evidence="1">
        <text>Thiol-dependent hydrolysis of ester, thioester, amide, peptide and isopeptide bonds formed by the C-terminal Gly of ubiquitin (a 76-residue protein attached to proteins as an intracellular targeting signal).</text>
        <dbReference type="EC" id="3.4.19.12"/>
    </reaction>
</comment>
<dbReference type="Proteomes" id="UP001470230">
    <property type="component" value="Unassembled WGS sequence"/>
</dbReference>
<dbReference type="InterPro" id="IPR038765">
    <property type="entry name" value="Papain-like_cys_pep_sf"/>
</dbReference>
<dbReference type="PROSITE" id="PS50235">
    <property type="entry name" value="USP_3"/>
    <property type="match status" value="1"/>
</dbReference>
<keyword evidence="4" id="KW-0645">Protease</keyword>
<evidence type="ECO:0000259" key="9">
    <source>
        <dbReference type="PROSITE" id="PS50235"/>
    </source>
</evidence>
<dbReference type="Gene3D" id="3.30.2230.10">
    <property type="entry name" value="DUSP-like"/>
    <property type="match status" value="1"/>
</dbReference>
<comment type="caution">
    <text evidence="10">The sequence shown here is derived from an EMBL/GenBank/DDBJ whole genome shotgun (WGS) entry which is preliminary data.</text>
</comment>
<evidence type="ECO:0000256" key="1">
    <source>
        <dbReference type="ARBA" id="ARBA00000707"/>
    </source>
</evidence>
<evidence type="ECO:0000313" key="11">
    <source>
        <dbReference type="Proteomes" id="UP001470230"/>
    </source>
</evidence>